<protein>
    <submittedName>
        <fullName evidence="2">Methyltransferase domain-containing protein</fullName>
    </submittedName>
</protein>
<feature type="domain" description="Methyltransferase" evidence="1">
    <location>
        <begin position="39"/>
        <end position="172"/>
    </location>
</feature>
<organism evidence="2 3">
    <name type="scientific">Paenibacillus profundus</name>
    <dbReference type="NCBI Taxonomy" id="1173085"/>
    <lineage>
        <taxon>Bacteria</taxon>
        <taxon>Bacillati</taxon>
        <taxon>Bacillota</taxon>
        <taxon>Bacilli</taxon>
        <taxon>Bacillales</taxon>
        <taxon>Paenibacillaceae</taxon>
        <taxon>Paenibacillus</taxon>
    </lineage>
</organism>
<dbReference type="GO" id="GO:0008168">
    <property type="term" value="F:methyltransferase activity"/>
    <property type="evidence" value="ECO:0007669"/>
    <property type="project" value="UniProtKB-KW"/>
</dbReference>
<evidence type="ECO:0000313" key="3">
    <source>
        <dbReference type="Proteomes" id="UP001199916"/>
    </source>
</evidence>
<dbReference type="PANTHER" id="PTHR43861:SF1">
    <property type="entry name" value="TRANS-ACONITATE 2-METHYLTRANSFERASE"/>
    <property type="match status" value="1"/>
</dbReference>
<proteinExistence type="predicted"/>
<dbReference type="InterPro" id="IPR025714">
    <property type="entry name" value="Methyltranfer_dom"/>
</dbReference>
<dbReference type="PANTHER" id="PTHR43861">
    <property type="entry name" value="TRANS-ACONITATE 2-METHYLTRANSFERASE-RELATED"/>
    <property type="match status" value="1"/>
</dbReference>
<dbReference type="EMBL" id="JAJNBZ010000006">
    <property type="protein sequence ID" value="MCE5169786.1"/>
    <property type="molecule type" value="Genomic_DNA"/>
</dbReference>
<dbReference type="Pfam" id="PF13847">
    <property type="entry name" value="Methyltransf_31"/>
    <property type="match status" value="1"/>
</dbReference>
<keyword evidence="2" id="KW-0808">Transferase</keyword>
<sequence>MNKLMMDEWKMKRLMDRMKGQMDISWSKEEQVLDQFGVKDGDSILEVGSGPGFISERLLQKYPASRITSIEIEEYFVQYAQHNITPEQKDRISIMQDDILDHRLSLGQFDVAIARLVFQHLPDPILAAQNIFDLLKPGGKLIVLDVDDAIWGIIDPVIPELQYILNQHAKEQSSQGGNRFIGRQLWHILQTNGYADLDLKLIAAHSDEIGIRSFLPQVDAEEMRTMVDNGFATEEEVAAVEKGVAAFLGTAHPYALLIMMAVCGSKPN</sequence>
<keyword evidence="3" id="KW-1185">Reference proteome</keyword>
<dbReference type="Gene3D" id="3.40.50.150">
    <property type="entry name" value="Vaccinia Virus protein VP39"/>
    <property type="match status" value="1"/>
</dbReference>
<comment type="caution">
    <text evidence="2">The sequence shown here is derived from an EMBL/GenBank/DDBJ whole genome shotgun (WGS) entry which is preliminary data.</text>
</comment>
<evidence type="ECO:0000259" key="1">
    <source>
        <dbReference type="Pfam" id="PF13847"/>
    </source>
</evidence>
<dbReference type="Proteomes" id="UP001199916">
    <property type="component" value="Unassembled WGS sequence"/>
</dbReference>
<dbReference type="InterPro" id="IPR029063">
    <property type="entry name" value="SAM-dependent_MTases_sf"/>
</dbReference>
<evidence type="ECO:0000313" key="2">
    <source>
        <dbReference type="EMBL" id="MCE5169786.1"/>
    </source>
</evidence>
<dbReference type="SUPFAM" id="SSF53335">
    <property type="entry name" value="S-adenosyl-L-methionine-dependent methyltransferases"/>
    <property type="match status" value="1"/>
</dbReference>
<dbReference type="GO" id="GO:0032259">
    <property type="term" value="P:methylation"/>
    <property type="evidence" value="ECO:0007669"/>
    <property type="project" value="UniProtKB-KW"/>
</dbReference>
<keyword evidence="2" id="KW-0489">Methyltransferase</keyword>
<reference evidence="2 3" key="1">
    <citation type="submission" date="2021-11" db="EMBL/GenBank/DDBJ databases">
        <title>Draft genome sequence of Paenibacillus profundus YoMME, a new Gram-positive bacteria with exoelectrogenic properties.</title>
        <authorList>
            <person name="Hubenova Y."/>
            <person name="Hubenova E."/>
            <person name="Manasiev Y."/>
            <person name="Peykov S."/>
            <person name="Mitov M."/>
        </authorList>
    </citation>
    <scope>NUCLEOTIDE SEQUENCE [LARGE SCALE GENOMIC DNA]</scope>
    <source>
        <strain evidence="2 3">YoMME</strain>
    </source>
</reference>
<dbReference type="RefSeq" id="WP_019423138.1">
    <property type="nucleotide sequence ID" value="NZ_JAJNBZ010000006.1"/>
</dbReference>
<gene>
    <name evidence="2" type="ORF">LQV63_10720</name>
</gene>
<name>A0ABS8YDP9_9BACL</name>
<accession>A0ABS8YDP9</accession>
<dbReference type="CDD" id="cd02440">
    <property type="entry name" value="AdoMet_MTases"/>
    <property type="match status" value="1"/>
</dbReference>